<dbReference type="eggNOG" id="ENOG502ZDTG">
    <property type="taxonomic scope" value="Bacteria"/>
</dbReference>
<dbReference type="AlphaFoldDB" id="A0A0R2G0C4"/>
<gene>
    <name evidence="1" type="ORF">IV68_GL000009</name>
</gene>
<dbReference type="PATRIC" id="fig|1123500.6.peg.8"/>
<dbReference type="InParanoid" id="A0A0R2G0C4"/>
<evidence type="ECO:0000313" key="2">
    <source>
        <dbReference type="Proteomes" id="UP000051296"/>
    </source>
</evidence>
<dbReference type="STRING" id="1123500.GCA_000420365_00494"/>
<dbReference type="InterPro" id="IPR010360">
    <property type="entry name" value="DUF956"/>
</dbReference>
<accession>A0A0R2G0C4</accession>
<dbReference type="Proteomes" id="UP000051296">
    <property type="component" value="Unassembled WGS sequence"/>
</dbReference>
<reference evidence="1 2" key="1">
    <citation type="journal article" date="2015" name="Genome Announc.">
        <title>Expanding the biotechnology potential of lactobacilli through comparative genomics of 213 strains and associated genera.</title>
        <authorList>
            <person name="Sun Z."/>
            <person name="Harris H.M."/>
            <person name="McCann A."/>
            <person name="Guo C."/>
            <person name="Argimon S."/>
            <person name="Zhang W."/>
            <person name="Yang X."/>
            <person name="Jeffery I.B."/>
            <person name="Cooney J.C."/>
            <person name="Kagawa T.F."/>
            <person name="Liu W."/>
            <person name="Song Y."/>
            <person name="Salvetti E."/>
            <person name="Wrobel A."/>
            <person name="Rasinkangas P."/>
            <person name="Parkhill J."/>
            <person name="Rea M.C."/>
            <person name="O'Sullivan O."/>
            <person name="Ritari J."/>
            <person name="Douillard F.P."/>
            <person name="Paul Ross R."/>
            <person name="Yang R."/>
            <person name="Briner A.E."/>
            <person name="Felis G.E."/>
            <person name="de Vos W.M."/>
            <person name="Barrangou R."/>
            <person name="Klaenhammer T.R."/>
            <person name="Caufield P.W."/>
            <person name="Cui Y."/>
            <person name="Zhang H."/>
            <person name="O'Toole P.W."/>
        </authorList>
    </citation>
    <scope>NUCLEOTIDE SEQUENCE [LARGE SCALE GENOMIC DNA]</scope>
    <source>
        <strain evidence="1 2">DSM 20190</strain>
    </source>
</reference>
<proteinExistence type="predicted"/>
<dbReference type="OrthoDB" id="1646215at2"/>
<evidence type="ECO:0000313" key="1">
    <source>
        <dbReference type="EMBL" id="KRN33211.1"/>
    </source>
</evidence>
<organism evidence="1 2">
    <name type="scientific">Weissella halotolerans DSM 20190</name>
    <dbReference type="NCBI Taxonomy" id="1123500"/>
    <lineage>
        <taxon>Bacteria</taxon>
        <taxon>Bacillati</taxon>
        <taxon>Bacillota</taxon>
        <taxon>Bacilli</taxon>
        <taxon>Lactobacillales</taxon>
        <taxon>Lactobacillaceae</taxon>
        <taxon>Weissella</taxon>
    </lineage>
</organism>
<dbReference type="RefSeq" id="WP_022791288.1">
    <property type="nucleotide sequence ID" value="NZ_ATUU01000001.1"/>
</dbReference>
<name>A0A0R2G0C4_9LACO</name>
<comment type="caution">
    <text evidence="1">The sequence shown here is derived from an EMBL/GenBank/DDBJ whole genome shotgun (WGS) entry which is preliminary data.</text>
</comment>
<dbReference type="EMBL" id="JQAX01000001">
    <property type="protein sequence ID" value="KRN33211.1"/>
    <property type="molecule type" value="Genomic_DNA"/>
</dbReference>
<keyword evidence="2" id="KW-1185">Reference proteome</keyword>
<dbReference type="Pfam" id="PF06115">
    <property type="entry name" value="DUF956"/>
    <property type="match status" value="1"/>
</dbReference>
<protein>
    <recommendedName>
        <fullName evidence="3">DUF956 family protein</fullName>
    </recommendedName>
</protein>
<evidence type="ECO:0008006" key="3">
    <source>
        <dbReference type="Google" id="ProtNLM"/>
    </source>
</evidence>
<sequence length="122" mass="14384">MSEVKQQQYEYSAPANAVMSPVNIRPGRLFYGDKALEFRSTSGGYILIPWRNVDYISFEIIWGFYYRGFVVKTTEGQQFEFIGGHGRHASTIMRKYLKAKQLRRRKSAFERMKIRWQAKKTS</sequence>